<evidence type="ECO:0000256" key="1">
    <source>
        <dbReference type="SAM" id="Phobius"/>
    </source>
</evidence>
<organism evidence="2 3">
    <name type="scientific">Candidatus Magasanikbacteria bacterium RIFOXYD1_FULL_40_23</name>
    <dbReference type="NCBI Taxonomy" id="1798705"/>
    <lineage>
        <taxon>Bacteria</taxon>
        <taxon>Candidatus Magasanikiibacteriota</taxon>
    </lineage>
</organism>
<accession>A0A1F6P9Y0</accession>
<evidence type="ECO:0008006" key="4">
    <source>
        <dbReference type="Google" id="ProtNLM"/>
    </source>
</evidence>
<proteinExistence type="predicted"/>
<comment type="caution">
    <text evidence="2">The sequence shown here is derived from an EMBL/GenBank/DDBJ whole genome shotgun (WGS) entry which is preliminary data.</text>
</comment>
<name>A0A1F6P9Y0_9BACT</name>
<feature type="transmembrane region" description="Helical" evidence="1">
    <location>
        <begin position="12"/>
        <end position="32"/>
    </location>
</feature>
<keyword evidence="1" id="KW-0812">Transmembrane</keyword>
<dbReference type="STRING" id="1798705.A2563_03790"/>
<dbReference type="EMBL" id="MFRA01000005">
    <property type="protein sequence ID" value="OGH92763.1"/>
    <property type="molecule type" value="Genomic_DNA"/>
</dbReference>
<evidence type="ECO:0000313" key="3">
    <source>
        <dbReference type="Proteomes" id="UP000176634"/>
    </source>
</evidence>
<protein>
    <recommendedName>
        <fullName evidence="4">DUF5666 domain-containing protein</fullName>
    </recommendedName>
</protein>
<keyword evidence="1" id="KW-1133">Transmembrane helix</keyword>
<dbReference type="Proteomes" id="UP000176634">
    <property type="component" value="Unassembled WGS sequence"/>
</dbReference>
<reference evidence="2 3" key="1">
    <citation type="journal article" date="2016" name="Nat. Commun.">
        <title>Thousands of microbial genomes shed light on interconnected biogeochemical processes in an aquifer system.</title>
        <authorList>
            <person name="Anantharaman K."/>
            <person name="Brown C.T."/>
            <person name="Hug L.A."/>
            <person name="Sharon I."/>
            <person name="Castelle C.J."/>
            <person name="Probst A.J."/>
            <person name="Thomas B.C."/>
            <person name="Singh A."/>
            <person name="Wilkins M.J."/>
            <person name="Karaoz U."/>
            <person name="Brodie E.L."/>
            <person name="Williams K.H."/>
            <person name="Hubbard S.S."/>
            <person name="Banfield J.F."/>
        </authorList>
    </citation>
    <scope>NUCLEOTIDE SEQUENCE [LARGE SCALE GENOMIC DNA]</scope>
</reference>
<gene>
    <name evidence="2" type="ORF">A2563_03790</name>
</gene>
<dbReference type="AlphaFoldDB" id="A0A1F6P9Y0"/>
<keyword evidence="1" id="KW-0472">Membrane</keyword>
<evidence type="ECO:0000313" key="2">
    <source>
        <dbReference type="EMBL" id="OGH92763.1"/>
    </source>
</evidence>
<sequence>MTMETKLVGTKIIKVSLIVFGLLIAVMAIFWAGMMTGFRKARFSYQWDKNYNVLFTRGPGHKMPPMGDVRGREFMDANSAFGLVIGVNSSTLIIKGDDDIEKSIFITNQTVIRRGPETIGAGDIKSDDRVVILGVPSSTGQIEARLIRLMPKL</sequence>